<keyword evidence="3" id="KW-1185">Reference proteome</keyword>
<reference evidence="2" key="1">
    <citation type="submission" date="2020-04" db="EMBL/GenBank/DDBJ databases">
        <title>Description of Shewanella salipaludis sp. nov., isolated from a salt marsh.</title>
        <authorList>
            <person name="Park S."/>
            <person name="Yoon J.-H."/>
        </authorList>
    </citation>
    <scope>NUCLEOTIDE SEQUENCE</scope>
    <source>
        <strain evidence="2">SHSM-M6</strain>
    </source>
</reference>
<evidence type="ECO:0000313" key="3">
    <source>
        <dbReference type="Proteomes" id="UP000737113"/>
    </source>
</evidence>
<dbReference type="EMBL" id="JAAXYH010000008">
    <property type="protein sequence ID" value="NMH65888.1"/>
    <property type="molecule type" value="Genomic_DNA"/>
</dbReference>
<proteinExistence type="predicted"/>
<dbReference type="Proteomes" id="UP000737113">
    <property type="component" value="Unassembled WGS sequence"/>
</dbReference>
<feature type="signal peptide" evidence="1">
    <location>
        <begin position="1"/>
        <end position="20"/>
    </location>
</feature>
<sequence length="269" mass="29495">MKLKWLALACSVIYCAASYGAQGDYEALSAMAASNRFIHLHRLDPGNSPAETDLLSRGQMTAGSVPDLGLALSFPLSIVNMPVMLGLSPGLQYLDSHYYAMAGNNLEAGELDNDSYRNEDLGFNLDVGVAMELTEGLTLGVSGRNLFRRELERVDPLGRIQTYRAAPSVTAGITYDWSMLTLSSDIELTRHYEFADIDGSQYWRMGGELRATDWLSLRLGYRQDLEAKTAGRYSIGTGVSLGRVFNLDLVGMYGTDDAMGAVLQTSYHF</sequence>
<dbReference type="SUPFAM" id="SSF56935">
    <property type="entry name" value="Porins"/>
    <property type="match status" value="1"/>
</dbReference>
<feature type="chain" id="PRO_5037616360" evidence="1">
    <location>
        <begin position="21"/>
        <end position="269"/>
    </location>
</feature>
<gene>
    <name evidence="2" type="ORF">HC757_12030</name>
</gene>
<accession>A0A972JJ92</accession>
<keyword evidence="1" id="KW-0732">Signal</keyword>
<dbReference type="Gene3D" id="2.40.160.60">
    <property type="entry name" value="Outer membrane protein transport protein (OMPP1/FadL/TodX)"/>
    <property type="match status" value="1"/>
</dbReference>
<comment type="caution">
    <text evidence="2">The sequence shown here is derived from an EMBL/GenBank/DDBJ whole genome shotgun (WGS) entry which is preliminary data.</text>
</comment>
<organism evidence="2 3">
    <name type="scientific">Shewanella salipaludis</name>
    <dbReference type="NCBI Taxonomy" id="2723052"/>
    <lineage>
        <taxon>Bacteria</taxon>
        <taxon>Pseudomonadati</taxon>
        <taxon>Pseudomonadota</taxon>
        <taxon>Gammaproteobacteria</taxon>
        <taxon>Alteromonadales</taxon>
        <taxon>Shewanellaceae</taxon>
        <taxon>Shewanella</taxon>
    </lineage>
</organism>
<evidence type="ECO:0000256" key="1">
    <source>
        <dbReference type="SAM" id="SignalP"/>
    </source>
</evidence>
<evidence type="ECO:0000313" key="2">
    <source>
        <dbReference type="EMBL" id="NMH65888.1"/>
    </source>
</evidence>
<dbReference type="Pfam" id="PF13729">
    <property type="entry name" value="TraF_2"/>
    <property type="match status" value="1"/>
</dbReference>
<protein>
    <submittedName>
        <fullName evidence="2">Conjugal transfer protein TraF</fullName>
    </submittedName>
</protein>
<dbReference type="InterPro" id="IPR032811">
    <property type="entry name" value="Put_conjugal_transfer"/>
</dbReference>
<name>A0A972JJ92_9GAMM</name>
<dbReference type="AlphaFoldDB" id="A0A972JJ92"/>
<dbReference type="RefSeq" id="WP_169564621.1">
    <property type="nucleotide sequence ID" value="NZ_JAAXYH010000008.1"/>
</dbReference>